<reference evidence="1 2" key="1">
    <citation type="submission" date="2019-09" db="EMBL/GenBank/DDBJ databases">
        <title>Draft genome of the ectomycorrhizal ascomycete Sphaerosporella brunnea.</title>
        <authorList>
            <consortium name="DOE Joint Genome Institute"/>
            <person name="Benucci G.M."/>
            <person name="Marozzi G."/>
            <person name="Antonielli L."/>
            <person name="Sanchez S."/>
            <person name="Marco P."/>
            <person name="Wang X."/>
            <person name="Falini L.B."/>
            <person name="Barry K."/>
            <person name="Haridas S."/>
            <person name="Lipzen A."/>
            <person name="Labutti K."/>
            <person name="Grigoriev I.V."/>
            <person name="Murat C."/>
            <person name="Martin F."/>
            <person name="Albertini E."/>
            <person name="Donnini D."/>
            <person name="Bonito G."/>
        </authorList>
    </citation>
    <scope>NUCLEOTIDE SEQUENCE [LARGE SCALE GENOMIC DNA]</scope>
    <source>
        <strain evidence="1 2">Sb_GMNB300</strain>
    </source>
</reference>
<evidence type="ECO:0000313" key="2">
    <source>
        <dbReference type="Proteomes" id="UP000326924"/>
    </source>
</evidence>
<proteinExistence type="predicted"/>
<keyword evidence="2" id="KW-1185">Reference proteome</keyword>
<dbReference type="InParanoid" id="A0A5J5F734"/>
<protein>
    <submittedName>
        <fullName evidence="1">Uncharacterized protein</fullName>
    </submittedName>
</protein>
<comment type="caution">
    <text evidence="1">The sequence shown here is derived from an EMBL/GenBank/DDBJ whole genome shotgun (WGS) entry which is preliminary data.</text>
</comment>
<name>A0A5J5F734_9PEZI</name>
<dbReference type="EMBL" id="VXIS01000021">
    <property type="protein sequence ID" value="KAA8912633.1"/>
    <property type="molecule type" value="Genomic_DNA"/>
</dbReference>
<dbReference type="AlphaFoldDB" id="A0A5J5F734"/>
<sequence>MKHCQSKRVSTIATTKSEYVLQSGIVNNSACRLCSLGFGQLGQPSGVFRLATLPRHHGRIPSARVLTLLATPPPTNSSPRRSAPVPKLAVAQDRYFLDDDEWSPLLAQRFLANNAITTNEWFKKLIALWRRWMRSWERVNAAERKQAAERDAADQEIAAAEIRAATVEVSIALLGLDVGKQEVELANLNVETAEVTAQFRLARLKLLSEQASTRRSGPDGTAVACLTTTATAAPATNSTRVSGALRK</sequence>
<evidence type="ECO:0000313" key="1">
    <source>
        <dbReference type="EMBL" id="KAA8912633.1"/>
    </source>
</evidence>
<organism evidence="1 2">
    <name type="scientific">Sphaerosporella brunnea</name>
    <dbReference type="NCBI Taxonomy" id="1250544"/>
    <lineage>
        <taxon>Eukaryota</taxon>
        <taxon>Fungi</taxon>
        <taxon>Dikarya</taxon>
        <taxon>Ascomycota</taxon>
        <taxon>Pezizomycotina</taxon>
        <taxon>Pezizomycetes</taxon>
        <taxon>Pezizales</taxon>
        <taxon>Pyronemataceae</taxon>
        <taxon>Sphaerosporella</taxon>
    </lineage>
</organism>
<dbReference type="Proteomes" id="UP000326924">
    <property type="component" value="Unassembled WGS sequence"/>
</dbReference>
<gene>
    <name evidence="1" type="ORF">FN846DRAFT_887111</name>
</gene>
<accession>A0A5J5F734</accession>